<proteinExistence type="predicted"/>
<name>A0AAD3S952_NEPGR</name>
<organism evidence="1 2">
    <name type="scientific">Nepenthes gracilis</name>
    <name type="common">Slender pitcher plant</name>
    <dbReference type="NCBI Taxonomy" id="150966"/>
    <lineage>
        <taxon>Eukaryota</taxon>
        <taxon>Viridiplantae</taxon>
        <taxon>Streptophyta</taxon>
        <taxon>Embryophyta</taxon>
        <taxon>Tracheophyta</taxon>
        <taxon>Spermatophyta</taxon>
        <taxon>Magnoliopsida</taxon>
        <taxon>eudicotyledons</taxon>
        <taxon>Gunneridae</taxon>
        <taxon>Pentapetalae</taxon>
        <taxon>Caryophyllales</taxon>
        <taxon>Nepenthaceae</taxon>
        <taxon>Nepenthes</taxon>
    </lineage>
</organism>
<comment type="caution">
    <text evidence="1">The sequence shown here is derived from an EMBL/GenBank/DDBJ whole genome shotgun (WGS) entry which is preliminary data.</text>
</comment>
<dbReference type="AlphaFoldDB" id="A0AAD3S952"/>
<reference evidence="1" key="1">
    <citation type="submission" date="2023-05" db="EMBL/GenBank/DDBJ databases">
        <title>Nepenthes gracilis genome sequencing.</title>
        <authorList>
            <person name="Fukushima K."/>
        </authorList>
    </citation>
    <scope>NUCLEOTIDE SEQUENCE</scope>
    <source>
        <strain evidence="1">SING2019-196</strain>
    </source>
</reference>
<protein>
    <submittedName>
        <fullName evidence="1">Uncharacterized protein</fullName>
    </submittedName>
</protein>
<gene>
    <name evidence="1" type="ORF">Nepgr_008698</name>
</gene>
<dbReference type="PANTHER" id="PTHR36030:SF1">
    <property type="entry name" value="CALMODULIN-BINDING DOMAIN-CONTAINING PROTEIN"/>
    <property type="match status" value="1"/>
</dbReference>
<keyword evidence="2" id="KW-1185">Reference proteome</keyword>
<dbReference type="EMBL" id="BSYO01000006">
    <property type="protein sequence ID" value="GMH06858.1"/>
    <property type="molecule type" value="Genomic_DNA"/>
</dbReference>
<sequence length="115" mass="12805">MDSNVKRRGLIKVKLMPLSLYKAVKTPPAAHSMSKIKPKQSSPAAASVGYLVNQDMKPQTLQQVSFIVSPDDGEDSIGHVDNYFGAIADERVNMKAAHYISCVRERFRLERINSD</sequence>
<accession>A0AAD3S952</accession>
<evidence type="ECO:0000313" key="2">
    <source>
        <dbReference type="Proteomes" id="UP001279734"/>
    </source>
</evidence>
<evidence type="ECO:0000313" key="1">
    <source>
        <dbReference type="EMBL" id="GMH06858.1"/>
    </source>
</evidence>
<dbReference type="PANTHER" id="PTHR36030">
    <property type="entry name" value="CALMODULIN-BINDING DOMAIN-CONTAINING PROTEIN"/>
    <property type="match status" value="1"/>
</dbReference>
<dbReference type="Proteomes" id="UP001279734">
    <property type="component" value="Unassembled WGS sequence"/>
</dbReference>